<evidence type="ECO:0008006" key="11">
    <source>
        <dbReference type="Google" id="ProtNLM"/>
    </source>
</evidence>
<feature type="domain" description="Plastocyanin-like" evidence="8">
    <location>
        <begin position="106"/>
        <end position="215"/>
    </location>
</feature>
<evidence type="ECO:0000259" key="8">
    <source>
        <dbReference type="Pfam" id="PF07732"/>
    </source>
</evidence>
<dbReference type="PROSITE" id="PS00080">
    <property type="entry name" value="MULTICOPPER_OXIDASE2"/>
    <property type="match status" value="1"/>
</dbReference>
<dbReference type="CDD" id="cd13905">
    <property type="entry name" value="CuRO_3_tcLLC2_insect_like"/>
    <property type="match status" value="1"/>
</dbReference>
<dbReference type="SUPFAM" id="SSF49503">
    <property type="entry name" value="Cupredoxins"/>
    <property type="match status" value="3"/>
</dbReference>
<evidence type="ECO:0000259" key="6">
    <source>
        <dbReference type="Pfam" id="PF00394"/>
    </source>
</evidence>
<reference evidence="9 10" key="1">
    <citation type="submission" date="2020-08" db="EMBL/GenBank/DDBJ databases">
        <title>Aphidius gifuensis genome sequencing and assembly.</title>
        <authorList>
            <person name="Du Z."/>
        </authorList>
    </citation>
    <scope>NUCLEOTIDE SEQUENCE [LARGE SCALE GENOMIC DNA]</scope>
    <source>
        <strain evidence="9">YNYX2018</strain>
        <tissue evidence="9">Adults</tissue>
    </source>
</reference>
<evidence type="ECO:0000256" key="3">
    <source>
        <dbReference type="ARBA" id="ARBA00023002"/>
    </source>
</evidence>
<keyword evidence="4" id="KW-0186">Copper</keyword>
<dbReference type="Pfam" id="PF07732">
    <property type="entry name" value="Cu-oxidase_3"/>
    <property type="match status" value="1"/>
</dbReference>
<evidence type="ECO:0000259" key="7">
    <source>
        <dbReference type="Pfam" id="PF07731"/>
    </source>
</evidence>
<dbReference type="InterPro" id="IPR002355">
    <property type="entry name" value="Cu_oxidase_Cu_BS"/>
</dbReference>
<feature type="domain" description="Plastocyanin-like" evidence="6">
    <location>
        <begin position="229"/>
        <end position="386"/>
    </location>
</feature>
<feature type="chain" id="PRO_5032871864" description="Laccase" evidence="5">
    <location>
        <begin position="25"/>
        <end position="734"/>
    </location>
</feature>
<evidence type="ECO:0000256" key="2">
    <source>
        <dbReference type="ARBA" id="ARBA00022723"/>
    </source>
</evidence>
<dbReference type="GO" id="GO:0005507">
    <property type="term" value="F:copper ion binding"/>
    <property type="evidence" value="ECO:0007669"/>
    <property type="project" value="InterPro"/>
</dbReference>
<dbReference type="GO" id="GO:0005886">
    <property type="term" value="C:plasma membrane"/>
    <property type="evidence" value="ECO:0007669"/>
    <property type="project" value="TreeGrafter"/>
</dbReference>
<evidence type="ECO:0000256" key="4">
    <source>
        <dbReference type="ARBA" id="ARBA00023008"/>
    </source>
</evidence>
<protein>
    <recommendedName>
        <fullName evidence="11">Laccase</fullName>
    </recommendedName>
</protein>
<proteinExistence type="inferred from homology"/>
<dbReference type="PANTHER" id="PTHR11709">
    <property type="entry name" value="MULTI-COPPER OXIDASE"/>
    <property type="match status" value="1"/>
</dbReference>
<evidence type="ECO:0000256" key="1">
    <source>
        <dbReference type="ARBA" id="ARBA00010609"/>
    </source>
</evidence>
<dbReference type="InterPro" id="IPR045087">
    <property type="entry name" value="Cu-oxidase_fam"/>
</dbReference>
<dbReference type="Gene3D" id="2.60.40.420">
    <property type="entry name" value="Cupredoxins - blue copper proteins"/>
    <property type="match status" value="3"/>
</dbReference>
<dbReference type="CDD" id="cd13858">
    <property type="entry name" value="CuRO_1_tcLCC2_insect_like"/>
    <property type="match status" value="1"/>
</dbReference>
<keyword evidence="3" id="KW-0560">Oxidoreductase</keyword>
<dbReference type="InterPro" id="IPR011707">
    <property type="entry name" value="Cu-oxidase-like_N"/>
</dbReference>
<organism evidence="9 10">
    <name type="scientific">Aphidius gifuensis</name>
    <name type="common">Parasitoid wasp</name>
    <dbReference type="NCBI Taxonomy" id="684658"/>
    <lineage>
        <taxon>Eukaryota</taxon>
        <taxon>Metazoa</taxon>
        <taxon>Ecdysozoa</taxon>
        <taxon>Arthropoda</taxon>
        <taxon>Hexapoda</taxon>
        <taxon>Insecta</taxon>
        <taxon>Pterygota</taxon>
        <taxon>Neoptera</taxon>
        <taxon>Endopterygota</taxon>
        <taxon>Hymenoptera</taxon>
        <taxon>Apocrita</taxon>
        <taxon>Ichneumonoidea</taxon>
        <taxon>Braconidae</taxon>
        <taxon>Aphidiinae</taxon>
        <taxon>Aphidius</taxon>
    </lineage>
</organism>
<dbReference type="AlphaFoldDB" id="A0A834XX05"/>
<dbReference type="GO" id="GO:0006826">
    <property type="term" value="P:iron ion transport"/>
    <property type="evidence" value="ECO:0007669"/>
    <property type="project" value="TreeGrafter"/>
</dbReference>
<evidence type="ECO:0000313" key="10">
    <source>
        <dbReference type="Proteomes" id="UP000639338"/>
    </source>
</evidence>
<keyword evidence="10" id="KW-1185">Reference proteome</keyword>
<dbReference type="Proteomes" id="UP000639338">
    <property type="component" value="Unassembled WGS sequence"/>
</dbReference>
<dbReference type="PANTHER" id="PTHR11709:SF394">
    <property type="entry name" value="FI03373P-RELATED"/>
    <property type="match status" value="1"/>
</dbReference>
<dbReference type="CDD" id="cd13884">
    <property type="entry name" value="CuRO_2_tcLCC_insect_like"/>
    <property type="match status" value="1"/>
</dbReference>
<name>A0A834XX05_APHGI</name>
<dbReference type="InterPro" id="IPR001117">
    <property type="entry name" value="Cu-oxidase_2nd"/>
</dbReference>
<evidence type="ECO:0000313" key="9">
    <source>
        <dbReference type="EMBL" id="KAF7993651.1"/>
    </source>
</evidence>
<dbReference type="FunFam" id="2.60.40.420:FF:000045">
    <property type="entry name" value="Laccase 2"/>
    <property type="match status" value="1"/>
</dbReference>
<dbReference type="EMBL" id="JACMRX010000003">
    <property type="protein sequence ID" value="KAF7993651.1"/>
    <property type="molecule type" value="Genomic_DNA"/>
</dbReference>
<dbReference type="InterPro" id="IPR008972">
    <property type="entry name" value="Cupredoxin"/>
</dbReference>
<feature type="signal peptide" evidence="5">
    <location>
        <begin position="1"/>
        <end position="24"/>
    </location>
</feature>
<dbReference type="OrthoDB" id="2121828at2759"/>
<gene>
    <name evidence="9" type="ORF">HCN44_010246</name>
</gene>
<dbReference type="GO" id="GO:0016491">
    <property type="term" value="F:oxidoreductase activity"/>
    <property type="evidence" value="ECO:0007669"/>
    <property type="project" value="UniProtKB-KW"/>
</dbReference>
<sequence length="734" mass="84144">MFSSVNSFVIFFIIFAGNQLKSDAAVVINSNNHDNDPTILKSSSFDYLDEPDLTDWLKHPCRRDCVKDEIPMDCYYSFNVESYRSMSKACYNCPLNITDCYRPHCIPVDGIKRSMQVVNRQMPGPSIEVCQGDRIIVDVTNSLIAESTTLHWHGQHHRTTPYMDGVPYVTQCPIPPGATFRYHYPAATPGTHFWHSHSGFQRSDGVFGSLIVRIPKDKDPFNDLYDFDEHTIIILDWDHESGVDKFLAHHHSDGDNKPPTLLVNGLGRYQKLNDSHDAYLKDMPLEKFHVQQNFRYRFRLINAEFLNCPIEVSVDNHTIYIVATDGNNIEPVEVESFVTYAGERFDFIIMMDQDVGNYWMRFRGLMDCDKRFTSAHQVAILSYQGADDNEPNDNVAYDIPLSHPSFENQTILQLNSLNKGTESLDSISMPLLESLEPNDESNTREPDYQFYLSYDFYDKDNSNFHRKDLYGFHQVNSKKGRVYTPQLNHITMKLPSFPLLSQRELIKEDQFCNSSSVKNCKNVFCSCTHVLQVKLNSVVEVIMVDEGFTFDANHPFHLHGHNFRVVAMAKVGKNVTVKEVQRLDSLGLIKRRLERAPLKDTVTVPDGGYTVIRFHASNPGYSLMHCHLEHHSMVGMMVIFKIGTHEEMPPVPDNFPRCGDWKPQAPPEISSKKILTYEKTTTNDLFSENDVNGLLRNIAETLKSSSDGQYVIKHCLKIISFTLLFIVTVNFNFY</sequence>
<comment type="caution">
    <text evidence="9">The sequence shown here is derived from an EMBL/GenBank/DDBJ whole genome shotgun (WGS) entry which is preliminary data.</text>
</comment>
<comment type="similarity">
    <text evidence="1">Belongs to the multicopper oxidase family.</text>
</comment>
<feature type="domain" description="Plastocyanin-like" evidence="7">
    <location>
        <begin position="513"/>
        <end position="643"/>
    </location>
</feature>
<dbReference type="Pfam" id="PF07731">
    <property type="entry name" value="Cu-oxidase_2"/>
    <property type="match status" value="1"/>
</dbReference>
<dbReference type="InterPro" id="IPR011706">
    <property type="entry name" value="Cu-oxidase_C"/>
</dbReference>
<keyword evidence="2" id="KW-0479">Metal-binding</keyword>
<accession>A0A834XX05</accession>
<dbReference type="FunFam" id="2.60.40.420:FF:000031">
    <property type="entry name" value="Laccase-2 isoform A"/>
    <property type="match status" value="1"/>
</dbReference>
<dbReference type="Pfam" id="PF00394">
    <property type="entry name" value="Cu-oxidase"/>
    <property type="match status" value="1"/>
</dbReference>
<evidence type="ECO:0000256" key="5">
    <source>
        <dbReference type="SAM" id="SignalP"/>
    </source>
</evidence>
<keyword evidence="5" id="KW-0732">Signal</keyword>